<accession>A0AAN5C210</accession>
<sequence>MPEGYKIGEGYPAPTLQELKEFTCWLIESTKGRLADDGRPTKNLIKVWTQEFVPGFFLETGNEISSQDATELYHVLECPPSRLYQLIKLDEGSVISVLDTDIETIRFGTAIWDCDEPIYSGGLFLLALALADNALYGYSSLEEVFEQRIPEGQDELVLRWNEDAKNRCIVRKVTATGVSEDPLIKEMYAADFRKILANACYFKSKNVYRNDYLANCSGVDVFNALMGKPADNTHIDYFQGYSQFHEHGLPRRLPIEEAQKIDADPQLVTKATEIRNAESDDDIKRLKRDYNILKRKIYTSMYQQFQSE</sequence>
<dbReference type="EMBL" id="BSYA01000185">
    <property type="protein sequence ID" value="GMG35954.1"/>
    <property type="molecule type" value="Genomic_DNA"/>
</dbReference>
<dbReference type="PANTHER" id="PTHR37535:SF3">
    <property type="entry name" value="FLUG DOMAIN-CONTAINING PROTEIN"/>
    <property type="match status" value="1"/>
</dbReference>
<reference evidence="1" key="1">
    <citation type="submission" date="2023-04" db="EMBL/GenBank/DDBJ databases">
        <title>Aspergillus oryzae NBRC 4228.</title>
        <authorList>
            <person name="Ichikawa N."/>
            <person name="Sato H."/>
            <person name="Tonouchi N."/>
        </authorList>
    </citation>
    <scope>NUCLEOTIDE SEQUENCE</scope>
    <source>
        <strain evidence="1">NBRC 4228</strain>
    </source>
</reference>
<organism evidence="1 2">
    <name type="scientific">Aspergillus oryzae</name>
    <name type="common">Yellow koji mold</name>
    <dbReference type="NCBI Taxonomy" id="5062"/>
    <lineage>
        <taxon>Eukaryota</taxon>
        <taxon>Fungi</taxon>
        <taxon>Dikarya</taxon>
        <taxon>Ascomycota</taxon>
        <taxon>Pezizomycotina</taxon>
        <taxon>Eurotiomycetes</taxon>
        <taxon>Eurotiomycetidae</taxon>
        <taxon>Eurotiales</taxon>
        <taxon>Aspergillaceae</taxon>
        <taxon>Aspergillus</taxon>
        <taxon>Aspergillus subgen. Circumdati</taxon>
    </lineage>
</organism>
<gene>
    <name evidence="1" type="ORF">Aory04_001108100</name>
</gene>
<protein>
    <submittedName>
        <fullName evidence="1">Unnamed protein product</fullName>
    </submittedName>
</protein>
<dbReference type="Proteomes" id="UP001165205">
    <property type="component" value="Unassembled WGS sequence"/>
</dbReference>
<dbReference type="AlphaFoldDB" id="A0AAN5C210"/>
<name>A0AAN5C210_ASPOZ</name>
<evidence type="ECO:0000313" key="2">
    <source>
        <dbReference type="Proteomes" id="UP001165205"/>
    </source>
</evidence>
<proteinExistence type="predicted"/>
<comment type="caution">
    <text evidence="1">The sequence shown here is derived from an EMBL/GenBank/DDBJ whole genome shotgun (WGS) entry which is preliminary data.</text>
</comment>
<dbReference type="PANTHER" id="PTHR37535">
    <property type="entry name" value="FLUG DOMAIN PROTEIN"/>
    <property type="match status" value="1"/>
</dbReference>
<evidence type="ECO:0000313" key="1">
    <source>
        <dbReference type="EMBL" id="GMG35954.1"/>
    </source>
</evidence>